<dbReference type="InterPro" id="IPR016681">
    <property type="entry name" value="SuccinylGlu_desuccinylase"/>
</dbReference>
<comment type="similarity">
    <text evidence="5">Belongs to the AspA/AstE family. Succinylglutamate desuccinylase subfamily.</text>
</comment>
<feature type="domain" description="Succinylglutamate desuccinylase/Aspartoacylase catalytic" evidence="8">
    <location>
        <begin position="58"/>
        <end position="247"/>
    </location>
</feature>
<feature type="active site" evidence="5">
    <location>
        <position position="229"/>
    </location>
</feature>
<evidence type="ECO:0000256" key="4">
    <source>
        <dbReference type="ARBA" id="ARBA00022833"/>
    </source>
</evidence>
<dbReference type="EMBL" id="BAABBN010000007">
    <property type="protein sequence ID" value="GAA3928771.1"/>
    <property type="molecule type" value="Genomic_DNA"/>
</dbReference>
<dbReference type="HAMAP" id="MF_00767">
    <property type="entry name" value="Arg_catab_AstE"/>
    <property type="match status" value="1"/>
</dbReference>
<dbReference type="Proteomes" id="UP001501565">
    <property type="component" value="Unassembled WGS sequence"/>
</dbReference>
<feature type="binding site" evidence="5">
    <location>
        <position position="67"/>
    </location>
    <ligand>
        <name>Zn(2+)</name>
        <dbReference type="ChEBI" id="CHEBI:29105"/>
    </ligand>
</feature>
<comment type="caution">
    <text evidence="9">The sequence shown here is derived from an EMBL/GenBank/DDBJ whole genome shotgun (WGS) entry which is preliminary data.</text>
</comment>
<dbReference type="PIRSF" id="PIRSF017020">
    <property type="entry name" value="AstE"/>
    <property type="match status" value="1"/>
</dbReference>
<sequence length="343" mass="38432">MTVSSPFFAENQDFLSETLNDLTPTPPTNEIQLDNGCRVTRIGLGGIQVIPDNSADNKQLIFSSAIHGNETAPIEVCNQLVNEILSGQLTPKRPVLFLLGNPNSMRIAERFVEENLNRLFLGKHSAPGKSPNLETERAKQLEAWVDAFIEETNQDASELWHYDLHTAIRGSHREKFSLYPYVPNRTPPKQQLAIMQAADVKTVLLQATPAGTFSAYTSVKHHAESFTIELGSVRPFGQNDLSKYQAVKTLLCQLIEAKEASIPDQLAEEVDVFEVCHEILNTGDGFELHIKEDVWNFAPFNKGELIWNDTQQEYRVGEATQYIVFPNSKVPKGQRAGLMLKKQ</sequence>
<evidence type="ECO:0000313" key="10">
    <source>
        <dbReference type="Proteomes" id="UP001501565"/>
    </source>
</evidence>
<reference evidence="10" key="1">
    <citation type="journal article" date="2019" name="Int. J. Syst. Evol. Microbiol.">
        <title>The Global Catalogue of Microorganisms (GCM) 10K type strain sequencing project: providing services to taxonomists for standard genome sequencing and annotation.</title>
        <authorList>
            <consortium name="The Broad Institute Genomics Platform"/>
            <consortium name="The Broad Institute Genome Sequencing Center for Infectious Disease"/>
            <person name="Wu L."/>
            <person name="Ma J."/>
        </authorList>
    </citation>
    <scope>NUCLEOTIDE SEQUENCE [LARGE SCALE GENOMIC DNA]</scope>
    <source>
        <strain evidence="10">JCM 17551</strain>
    </source>
</reference>
<dbReference type="SUPFAM" id="SSF53187">
    <property type="entry name" value="Zn-dependent exopeptidases"/>
    <property type="match status" value="1"/>
</dbReference>
<evidence type="ECO:0000256" key="6">
    <source>
        <dbReference type="NCBIfam" id="TIGR03242"/>
    </source>
</evidence>
<dbReference type="PANTHER" id="PTHR15162:SF7">
    <property type="entry name" value="SUCCINYLGLUTAMATE DESUCCINYLASE"/>
    <property type="match status" value="1"/>
</dbReference>
<protein>
    <recommendedName>
        <fullName evidence="5 6">Succinylglutamate desuccinylase</fullName>
        <ecNumber evidence="5 6">3.5.1.96</ecNumber>
    </recommendedName>
</protein>
<keyword evidence="10" id="KW-1185">Reference proteome</keyword>
<evidence type="ECO:0000256" key="2">
    <source>
        <dbReference type="ARBA" id="ARBA00022723"/>
    </source>
</evidence>
<dbReference type="Pfam" id="PF04952">
    <property type="entry name" value="AstE_AspA_hybrid"/>
    <property type="match status" value="1"/>
</dbReference>
<dbReference type="NCBIfam" id="NF003706">
    <property type="entry name" value="PRK05324.1"/>
    <property type="match status" value="1"/>
</dbReference>
<dbReference type="InterPro" id="IPR007036">
    <property type="entry name" value="Aste_AspA_hybrid_dom"/>
</dbReference>
<keyword evidence="1 5" id="KW-0056">Arginine metabolism</keyword>
<dbReference type="InterPro" id="IPR055438">
    <property type="entry name" value="AstE_AspA_cat"/>
</dbReference>
<evidence type="ECO:0000259" key="7">
    <source>
        <dbReference type="Pfam" id="PF04952"/>
    </source>
</evidence>
<name>A0ABP7MU76_9GAMM</name>
<evidence type="ECO:0000256" key="1">
    <source>
        <dbReference type="ARBA" id="ARBA00022503"/>
    </source>
</evidence>
<accession>A0ABP7MU76</accession>
<comment type="pathway">
    <text evidence="5">Amino-acid degradation; L-arginine degradation via AST pathway; L-glutamate and succinate from L-arginine: step 5/5.</text>
</comment>
<keyword evidence="3 5" id="KW-0378">Hydrolase</keyword>
<proteinExistence type="inferred from homology"/>
<dbReference type="Pfam" id="PF24827">
    <property type="entry name" value="AstE_AspA_cat"/>
    <property type="match status" value="1"/>
</dbReference>
<organism evidence="9 10">
    <name type="scientific">Litoribacillus peritrichatus</name>
    <dbReference type="NCBI Taxonomy" id="718191"/>
    <lineage>
        <taxon>Bacteria</taxon>
        <taxon>Pseudomonadati</taxon>
        <taxon>Pseudomonadota</taxon>
        <taxon>Gammaproteobacteria</taxon>
        <taxon>Oceanospirillales</taxon>
        <taxon>Oceanospirillaceae</taxon>
        <taxon>Litoribacillus</taxon>
    </lineage>
</organism>
<evidence type="ECO:0000256" key="5">
    <source>
        <dbReference type="HAMAP-Rule" id="MF_00767"/>
    </source>
</evidence>
<dbReference type="Gene3D" id="3.40.630.10">
    <property type="entry name" value="Zn peptidases"/>
    <property type="match status" value="1"/>
</dbReference>
<gene>
    <name evidence="5 9" type="primary">astE</name>
    <name evidence="9" type="ORF">GCM10022277_26620</name>
</gene>
<dbReference type="NCBIfam" id="TIGR03242">
    <property type="entry name" value="arg_catab_astE"/>
    <property type="match status" value="1"/>
</dbReference>
<keyword evidence="4 5" id="KW-0862">Zinc</keyword>
<evidence type="ECO:0000259" key="8">
    <source>
        <dbReference type="Pfam" id="PF24827"/>
    </source>
</evidence>
<feature type="binding site" evidence="5">
    <location>
        <position position="165"/>
    </location>
    <ligand>
        <name>Zn(2+)</name>
        <dbReference type="ChEBI" id="CHEBI:29105"/>
    </ligand>
</feature>
<feature type="binding site" evidence="5">
    <location>
        <position position="70"/>
    </location>
    <ligand>
        <name>Zn(2+)</name>
        <dbReference type="ChEBI" id="CHEBI:29105"/>
    </ligand>
</feature>
<dbReference type="EC" id="3.5.1.96" evidence="5 6"/>
<keyword evidence="2 5" id="KW-0479">Metal-binding</keyword>
<dbReference type="CDD" id="cd03855">
    <property type="entry name" value="M14_ASTE"/>
    <property type="match status" value="1"/>
</dbReference>
<dbReference type="RefSeq" id="WP_344799034.1">
    <property type="nucleotide sequence ID" value="NZ_BAABBN010000007.1"/>
</dbReference>
<evidence type="ECO:0000256" key="3">
    <source>
        <dbReference type="ARBA" id="ARBA00022801"/>
    </source>
</evidence>
<comment type="function">
    <text evidence="5">Transforms N(2)-succinylglutamate into succinate and glutamate.</text>
</comment>
<dbReference type="InterPro" id="IPR050178">
    <property type="entry name" value="AspA/AstE_fam"/>
</dbReference>
<comment type="cofactor">
    <cofactor evidence="5">
        <name>Zn(2+)</name>
        <dbReference type="ChEBI" id="CHEBI:29105"/>
    </cofactor>
    <text evidence="5">Binds 1 zinc ion per subunit.</text>
</comment>
<comment type="catalytic activity">
    <reaction evidence="5">
        <text>N-succinyl-L-glutamate + H2O = L-glutamate + succinate</text>
        <dbReference type="Rhea" id="RHEA:15169"/>
        <dbReference type="ChEBI" id="CHEBI:15377"/>
        <dbReference type="ChEBI" id="CHEBI:29985"/>
        <dbReference type="ChEBI" id="CHEBI:30031"/>
        <dbReference type="ChEBI" id="CHEBI:58763"/>
        <dbReference type="EC" id="3.5.1.96"/>
    </reaction>
</comment>
<feature type="domain" description="AstE/AspA barrel-sandwich hybrid" evidence="7">
    <location>
        <begin position="269"/>
        <end position="342"/>
    </location>
</feature>
<evidence type="ECO:0000313" key="9">
    <source>
        <dbReference type="EMBL" id="GAA3928771.1"/>
    </source>
</evidence>
<dbReference type="PANTHER" id="PTHR15162">
    <property type="entry name" value="ASPARTOACYLASE"/>
    <property type="match status" value="1"/>
</dbReference>